<evidence type="ECO:0000256" key="2">
    <source>
        <dbReference type="SAM" id="Coils"/>
    </source>
</evidence>
<dbReference type="RefSeq" id="WP_143917871.1">
    <property type="nucleotide sequence ID" value="NZ_CANMIK010000002.1"/>
</dbReference>
<comment type="caution">
    <text evidence="3">The sequence shown here is derived from an EMBL/GenBank/DDBJ whole genome shotgun (WGS) entry which is preliminary data.</text>
</comment>
<dbReference type="Pfam" id="PF03693">
    <property type="entry name" value="ParD_antitoxin"/>
    <property type="match status" value="1"/>
</dbReference>
<dbReference type="GO" id="GO:0006355">
    <property type="term" value="P:regulation of DNA-templated transcription"/>
    <property type="evidence" value="ECO:0007669"/>
    <property type="project" value="InterPro"/>
</dbReference>
<organism evidence="3 4">
    <name type="scientific">Aquimarina algiphila</name>
    <dbReference type="NCBI Taxonomy" id="2047982"/>
    <lineage>
        <taxon>Bacteria</taxon>
        <taxon>Pseudomonadati</taxon>
        <taxon>Bacteroidota</taxon>
        <taxon>Flavobacteriia</taxon>
        <taxon>Flavobacteriales</taxon>
        <taxon>Flavobacteriaceae</taxon>
        <taxon>Aquimarina</taxon>
    </lineage>
</organism>
<protein>
    <submittedName>
        <fullName evidence="3">CopG family transcriptional regulator</fullName>
    </submittedName>
</protein>
<dbReference type="EMBL" id="VLNR01000054">
    <property type="protein sequence ID" value="TSE05823.1"/>
    <property type="molecule type" value="Genomic_DNA"/>
</dbReference>
<proteinExistence type="predicted"/>
<name>A0A554VF97_9FLAO</name>
<evidence type="ECO:0000313" key="4">
    <source>
        <dbReference type="Proteomes" id="UP000318833"/>
    </source>
</evidence>
<dbReference type="InterPro" id="IPR022789">
    <property type="entry name" value="ParD"/>
</dbReference>
<dbReference type="OrthoDB" id="517416at2"/>
<dbReference type="InterPro" id="IPR010985">
    <property type="entry name" value="Ribbon_hlx_hlx"/>
</dbReference>
<keyword evidence="1" id="KW-1277">Toxin-antitoxin system</keyword>
<evidence type="ECO:0000256" key="1">
    <source>
        <dbReference type="ARBA" id="ARBA00022649"/>
    </source>
</evidence>
<dbReference type="AlphaFoldDB" id="A0A554VF97"/>
<keyword evidence="2" id="KW-0175">Coiled coil</keyword>
<gene>
    <name evidence="3" type="ORF">FOF46_21540</name>
</gene>
<dbReference type="InterPro" id="IPR038296">
    <property type="entry name" value="ParD_sf"/>
</dbReference>
<accession>A0A554VF97</accession>
<feature type="coiled-coil region" evidence="2">
    <location>
        <begin position="32"/>
        <end position="59"/>
    </location>
</feature>
<dbReference type="Proteomes" id="UP000318833">
    <property type="component" value="Unassembled WGS sequence"/>
</dbReference>
<dbReference type="SUPFAM" id="SSF47598">
    <property type="entry name" value="Ribbon-helix-helix"/>
    <property type="match status" value="1"/>
</dbReference>
<reference evidence="3 4" key="1">
    <citation type="submission" date="2019-07" db="EMBL/GenBank/DDBJ databases">
        <title>The draft genome sequence of Aquimarina algiphila M91.</title>
        <authorList>
            <person name="Meng X."/>
        </authorList>
    </citation>
    <scope>NUCLEOTIDE SEQUENCE [LARGE SCALE GENOMIC DNA]</scope>
    <source>
        <strain evidence="3 4">M91</strain>
    </source>
</reference>
<keyword evidence="4" id="KW-1185">Reference proteome</keyword>
<sequence length="83" mass="9805">MPRQSISFTKPNDDWLKQQIKSEEYTSKSELINSLIRKAREHEKEIEFIRAKLIRSEESVLQQGFTNKNPDEILKGFKAKKII</sequence>
<evidence type="ECO:0000313" key="3">
    <source>
        <dbReference type="EMBL" id="TSE05823.1"/>
    </source>
</evidence>
<dbReference type="Gene3D" id="6.10.10.120">
    <property type="entry name" value="Antitoxin ParD1-like"/>
    <property type="match status" value="1"/>
</dbReference>